<feature type="compositionally biased region" description="Basic residues" evidence="1">
    <location>
        <begin position="509"/>
        <end position="521"/>
    </location>
</feature>
<feature type="compositionally biased region" description="Polar residues" evidence="1">
    <location>
        <begin position="259"/>
        <end position="274"/>
    </location>
</feature>
<feature type="compositionally biased region" description="Polar residues" evidence="1">
    <location>
        <begin position="213"/>
        <end position="249"/>
    </location>
</feature>
<evidence type="ECO:0000313" key="2">
    <source>
        <dbReference type="EMBL" id="VVC98314.1"/>
    </source>
</evidence>
<feature type="compositionally biased region" description="Polar residues" evidence="1">
    <location>
        <begin position="324"/>
        <end position="344"/>
    </location>
</feature>
<evidence type="ECO:0000313" key="3">
    <source>
        <dbReference type="Proteomes" id="UP000324832"/>
    </source>
</evidence>
<keyword evidence="3" id="KW-1185">Reference proteome</keyword>
<feature type="compositionally biased region" description="Low complexity" evidence="1">
    <location>
        <begin position="460"/>
        <end position="473"/>
    </location>
</feature>
<organism evidence="2 3">
    <name type="scientific">Leptidea sinapis</name>
    <dbReference type="NCBI Taxonomy" id="189913"/>
    <lineage>
        <taxon>Eukaryota</taxon>
        <taxon>Metazoa</taxon>
        <taxon>Ecdysozoa</taxon>
        <taxon>Arthropoda</taxon>
        <taxon>Hexapoda</taxon>
        <taxon>Insecta</taxon>
        <taxon>Pterygota</taxon>
        <taxon>Neoptera</taxon>
        <taxon>Endopterygota</taxon>
        <taxon>Lepidoptera</taxon>
        <taxon>Glossata</taxon>
        <taxon>Ditrysia</taxon>
        <taxon>Papilionoidea</taxon>
        <taxon>Pieridae</taxon>
        <taxon>Dismorphiinae</taxon>
        <taxon>Leptidea</taxon>
    </lineage>
</organism>
<gene>
    <name evidence="2" type="ORF">LSINAPIS_LOCUS9414</name>
</gene>
<name>A0A5E4QJ54_9NEOP</name>
<reference evidence="2 3" key="1">
    <citation type="submission" date="2017-07" db="EMBL/GenBank/DDBJ databases">
        <authorList>
            <person name="Talla V."/>
            <person name="Backstrom N."/>
        </authorList>
    </citation>
    <scope>NUCLEOTIDE SEQUENCE [LARGE SCALE GENOMIC DNA]</scope>
</reference>
<accession>A0A5E4QJ54</accession>
<dbReference type="AlphaFoldDB" id="A0A5E4QJ54"/>
<dbReference type="EMBL" id="FZQP02003468">
    <property type="protein sequence ID" value="VVC98314.1"/>
    <property type="molecule type" value="Genomic_DNA"/>
</dbReference>
<feature type="compositionally biased region" description="Basic and acidic residues" evidence="1">
    <location>
        <begin position="1"/>
        <end position="13"/>
    </location>
</feature>
<feature type="region of interest" description="Disordered" evidence="1">
    <location>
        <begin position="1"/>
        <end position="33"/>
    </location>
</feature>
<sequence length="527" mass="59304">MAEAKKREADLKKKAASVAPATAQRTTEASRAASASALQLLQSAYDDKKVDKEEPMDAMDGLSDSDLETLLKNFNELSAEEQHSLIAYLKKLEARHPTRVEKLRQYVSAAAISATAESGRAPNTVTVESEDEDYTVEEVFQSATRKFKEEKIRQEMEIVKKSLEAPAPALSPAPVPEQALVEPEKQFNIAGNMSSASDLLALVQASLQSTKMKSASRTLKTADSSTNQPISFGDNIENNPGESGNSIPIQISAPVCDNESWQQQSDSRSNQNFVHPNPELQYGQDNLNRSPIEQHISYQHTDPIEGQSYNKDHFNPALRGRFDNTYQGAQRGNLNPGPQRNFDNGGQDVYANRQPVSSSQQNHFENQQQYSNIEHYDNQDFSNNQQFDDQQSYENTQQPFDDQQSYENTQQPFDDQQNYGNVQQQSGNKQGYGMNHQRFGNQQKYGNYQQFDNQQMYDHQQGYGNNQQQYGNNHPPYGNKQQHLGNNMQSFGNKQNFGMRGNQTFGRPNRGRGMRGGRPGRGRGFNN</sequence>
<feature type="compositionally biased region" description="Low complexity" evidence="1">
    <location>
        <begin position="379"/>
        <end position="392"/>
    </location>
</feature>
<feature type="compositionally biased region" description="Polar residues" evidence="1">
    <location>
        <begin position="393"/>
        <end position="429"/>
    </location>
</feature>
<feature type="region of interest" description="Disordered" evidence="1">
    <location>
        <begin position="379"/>
        <end position="439"/>
    </location>
</feature>
<dbReference type="Proteomes" id="UP000324832">
    <property type="component" value="Unassembled WGS sequence"/>
</dbReference>
<proteinExistence type="predicted"/>
<feature type="region of interest" description="Disordered" evidence="1">
    <location>
        <begin position="459"/>
        <end position="527"/>
    </location>
</feature>
<evidence type="ECO:0000256" key="1">
    <source>
        <dbReference type="SAM" id="MobiDB-lite"/>
    </source>
</evidence>
<feature type="region of interest" description="Disordered" evidence="1">
    <location>
        <begin position="302"/>
        <end position="364"/>
    </location>
</feature>
<feature type="compositionally biased region" description="Low complexity" evidence="1">
    <location>
        <begin position="21"/>
        <end position="33"/>
    </location>
</feature>
<protein>
    <submittedName>
        <fullName evidence="2">Uncharacterized protein</fullName>
    </submittedName>
</protein>
<feature type="region of interest" description="Disordered" evidence="1">
    <location>
        <begin position="213"/>
        <end position="285"/>
    </location>
</feature>
<feature type="compositionally biased region" description="Polar residues" evidence="1">
    <location>
        <begin position="354"/>
        <end position="364"/>
    </location>
</feature>
<feature type="compositionally biased region" description="Polar residues" evidence="1">
    <location>
        <begin position="479"/>
        <end position="505"/>
    </location>
</feature>